<evidence type="ECO:0000256" key="1">
    <source>
        <dbReference type="SAM" id="MobiDB-lite"/>
    </source>
</evidence>
<proteinExistence type="predicted"/>
<accession>A0A4Y2HSH9</accession>
<evidence type="ECO:0000313" key="3">
    <source>
        <dbReference type="Proteomes" id="UP000499080"/>
    </source>
</evidence>
<dbReference type="EMBL" id="BGPR01002127">
    <property type="protein sequence ID" value="GBM68198.1"/>
    <property type="molecule type" value="Genomic_DNA"/>
</dbReference>
<sequence length="131" mass="15098">MGKTWTWFTLKRAIHRCSKLEFLERREEKAYRQDRKPKKFGANEFEVVEIQKNSKSKTPSANSNLGPRCEASRRTKDLPTLAPRVEARNETRNSPCGGGGVKSERNCATSNLVSKQTLEHPRMFCLIFRLK</sequence>
<name>A0A4Y2HSH9_ARAVE</name>
<dbReference type="AlphaFoldDB" id="A0A4Y2HSH9"/>
<gene>
    <name evidence="2" type="ORF">AVEN_22016_1</name>
</gene>
<protein>
    <submittedName>
        <fullName evidence="2">Uncharacterized protein</fullName>
    </submittedName>
</protein>
<keyword evidence="3" id="KW-1185">Reference proteome</keyword>
<reference evidence="2 3" key="1">
    <citation type="journal article" date="2019" name="Sci. Rep.">
        <title>Orb-weaving spider Araneus ventricosus genome elucidates the spidroin gene catalogue.</title>
        <authorList>
            <person name="Kono N."/>
            <person name="Nakamura H."/>
            <person name="Ohtoshi R."/>
            <person name="Moran D.A.P."/>
            <person name="Shinohara A."/>
            <person name="Yoshida Y."/>
            <person name="Fujiwara M."/>
            <person name="Mori M."/>
            <person name="Tomita M."/>
            <person name="Arakawa K."/>
        </authorList>
    </citation>
    <scope>NUCLEOTIDE SEQUENCE [LARGE SCALE GENOMIC DNA]</scope>
</reference>
<evidence type="ECO:0000313" key="2">
    <source>
        <dbReference type="EMBL" id="GBM68198.1"/>
    </source>
</evidence>
<dbReference type="Proteomes" id="UP000499080">
    <property type="component" value="Unassembled WGS sequence"/>
</dbReference>
<feature type="region of interest" description="Disordered" evidence="1">
    <location>
        <begin position="51"/>
        <end position="105"/>
    </location>
</feature>
<organism evidence="2 3">
    <name type="scientific">Araneus ventricosus</name>
    <name type="common">Orbweaver spider</name>
    <name type="synonym">Epeira ventricosa</name>
    <dbReference type="NCBI Taxonomy" id="182803"/>
    <lineage>
        <taxon>Eukaryota</taxon>
        <taxon>Metazoa</taxon>
        <taxon>Ecdysozoa</taxon>
        <taxon>Arthropoda</taxon>
        <taxon>Chelicerata</taxon>
        <taxon>Arachnida</taxon>
        <taxon>Araneae</taxon>
        <taxon>Araneomorphae</taxon>
        <taxon>Entelegynae</taxon>
        <taxon>Araneoidea</taxon>
        <taxon>Araneidae</taxon>
        <taxon>Araneus</taxon>
    </lineage>
</organism>
<feature type="compositionally biased region" description="Polar residues" evidence="1">
    <location>
        <begin position="51"/>
        <end position="65"/>
    </location>
</feature>
<comment type="caution">
    <text evidence="2">The sequence shown here is derived from an EMBL/GenBank/DDBJ whole genome shotgun (WGS) entry which is preliminary data.</text>
</comment>